<name>A0A3P1SC20_9ACTO</name>
<reference evidence="1 2" key="1">
    <citation type="submission" date="2018-11" db="EMBL/GenBank/DDBJ databases">
        <title>Genomes From Bacteria Associated with the Canine Oral Cavity: a Test Case for Automated Genome-Based Taxonomic Assignment.</title>
        <authorList>
            <person name="Coil D.A."/>
            <person name="Jospin G."/>
            <person name="Darling A.E."/>
            <person name="Wallis C."/>
            <person name="Davis I.J."/>
            <person name="Harris S."/>
            <person name="Eisen J.A."/>
            <person name="Holcombe L.J."/>
            <person name="O'Flynn C."/>
        </authorList>
    </citation>
    <scope>NUCLEOTIDE SEQUENCE [LARGE SCALE GENOMIC DNA]</scope>
    <source>
        <strain evidence="1 2">OH770</strain>
    </source>
</reference>
<dbReference type="RefSeq" id="WP_124872459.1">
    <property type="nucleotide sequence ID" value="NZ_RQZF01000022.1"/>
</dbReference>
<comment type="caution">
    <text evidence="1">The sequence shown here is derived from an EMBL/GenBank/DDBJ whole genome shotgun (WGS) entry which is preliminary data.</text>
</comment>
<dbReference type="AlphaFoldDB" id="A0A3P1SC20"/>
<accession>A0A3P1SC20</accession>
<keyword evidence="2" id="KW-1185">Reference proteome</keyword>
<proteinExistence type="predicted"/>
<protein>
    <recommendedName>
        <fullName evidence="3">DUF4304 domain-containing protein</fullName>
    </recommendedName>
</protein>
<dbReference type="Proteomes" id="UP000280444">
    <property type="component" value="Unassembled WGS sequence"/>
</dbReference>
<organism evidence="1 2">
    <name type="scientific">Schaalia canis</name>
    <dbReference type="NCBI Taxonomy" id="100469"/>
    <lineage>
        <taxon>Bacteria</taxon>
        <taxon>Bacillati</taxon>
        <taxon>Actinomycetota</taxon>
        <taxon>Actinomycetes</taxon>
        <taxon>Actinomycetales</taxon>
        <taxon>Actinomycetaceae</taxon>
        <taxon>Schaalia</taxon>
    </lineage>
</organism>
<evidence type="ECO:0000313" key="2">
    <source>
        <dbReference type="Proteomes" id="UP000280444"/>
    </source>
</evidence>
<evidence type="ECO:0000313" key="1">
    <source>
        <dbReference type="EMBL" id="RRC94440.1"/>
    </source>
</evidence>
<sequence length="177" mass="20296">MSREQIRDALAQGLATHAIPYRLFTWEWSSEQVRFHVYLEFLPEQERARIEVYFAPLRMREVEGFDLVGNSFPFYVLARRLPLGVECDVESVENCGNGVYSDQERLALFQVIGDALGEYITTHSSEESLVKAYANGDYNTAFIHPSLKPAFDQRLEAVGIPAPHVECTPANWMNFFR</sequence>
<dbReference type="OrthoDB" id="3268620at2"/>
<dbReference type="EMBL" id="RQZF01000022">
    <property type="protein sequence ID" value="RRC94440.1"/>
    <property type="molecule type" value="Genomic_DNA"/>
</dbReference>
<evidence type="ECO:0008006" key="3">
    <source>
        <dbReference type="Google" id="ProtNLM"/>
    </source>
</evidence>
<gene>
    <name evidence="1" type="ORF">EII11_10255</name>
</gene>